<dbReference type="OrthoDB" id="3464494at2"/>
<comment type="similarity">
    <text evidence="1">Belongs to the ROK (NagC/XylR) family.</text>
</comment>
<dbReference type="AlphaFoldDB" id="A0A4R4W641"/>
<dbReference type="Proteomes" id="UP000295674">
    <property type="component" value="Unassembled WGS sequence"/>
</dbReference>
<feature type="compositionally biased region" description="Low complexity" evidence="2">
    <location>
        <begin position="1"/>
        <end position="13"/>
    </location>
</feature>
<sequence length="336" mass="33787">MPGDDAAAAPAERAGGRHHPNPARPGGTAVSDVLIGVDIGGTEIVAGLVHDGGRVSARRSCPTPRTGGRDIVERANGLVTGLLRESAEPVRAVGVGAPGTIDPVTGRVTSCTDTVPGWLGTEIAGPLSERAGVPVAVDNDVRAAAAAVALDERVREHGRVLYVSLGTGVGGALIVDGRVLRGRFGTHGEIAHLIAPERGHLPCGCGRHDHLEAVAAGPAIAAAYAVTSGDVALTLHEVAARLRDGEQHAAAVVERAGRLLGRTLSGLITALDLDAVVVAGGATALGAPLLDPLSEALDAESRPTARRTPVLRPATPDAPVLGAALVAAHHLPGGRP</sequence>
<dbReference type="PANTHER" id="PTHR18964">
    <property type="entry name" value="ROK (REPRESSOR, ORF, KINASE) FAMILY"/>
    <property type="match status" value="1"/>
</dbReference>
<evidence type="ECO:0000313" key="3">
    <source>
        <dbReference type="EMBL" id="TDD08610.1"/>
    </source>
</evidence>
<keyword evidence="4" id="KW-1185">Reference proteome</keyword>
<dbReference type="Pfam" id="PF00480">
    <property type="entry name" value="ROK"/>
    <property type="match status" value="1"/>
</dbReference>
<gene>
    <name evidence="3" type="ORF">E1181_06575</name>
</gene>
<feature type="region of interest" description="Disordered" evidence="2">
    <location>
        <begin position="1"/>
        <end position="29"/>
    </location>
</feature>
<dbReference type="InterPro" id="IPR043129">
    <property type="entry name" value="ATPase_NBD"/>
</dbReference>
<dbReference type="SUPFAM" id="SSF53067">
    <property type="entry name" value="Actin-like ATPase domain"/>
    <property type="match status" value="1"/>
</dbReference>
<protein>
    <submittedName>
        <fullName evidence="3">ROK family protein</fullName>
    </submittedName>
</protein>
<dbReference type="PANTHER" id="PTHR18964:SF173">
    <property type="entry name" value="GLUCOKINASE"/>
    <property type="match status" value="1"/>
</dbReference>
<evidence type="ECO:0000313" key="4">
    <source>
        <dbReference type="Proteomes" id="UP000295674"/>
    </source>
</evidence>
<accession>A0A4R4W641</accession>
<organism evidence="3 4">
    <name type="scientific">Saccharopolyspora terrae</name>
    <dbReference type="NCBI Taxonomy" id="2530384"/>
    <lineage>
        <taxon>Bacteria</taxon>
        <taxon>Bacillati</taxon>
        <taxon>Actinomycetota</taxon>
        <taxon>Actinomycetes</taxon>
        <taxon>Pseudonocardiales</taxon>
        <taxon>Pseudonocardiaceae</taxon>
        <taxon>Saccharopolyspora</taxon>
    </lineage>
</organism>
<dbReference type="Gene3D" id="3.30.420.40">
    <property type="match status" value="2"/>
</dbReference>
<reference evidence="3 4" key="1">
    <citation type="submission" date="2019-03" db="EMBL/GenBank/DDBJ databases">
        <title>Draft genome sequences of novel Actinobacteria.</title>
        <authorList>
            <person name="Sahin N."/>
            <person name="Ay H."/>
            <person name="Saygin H."/>
        </authorList>
    </citation>
    <scope>NUCLEOTIDE SEQUENCE [LARGE SCALE GENOMIC DNA]</scope>
    <source>
        <strain evidence="3 4">16K309</strain>
    </source>
</reference>
<evidence type="ECO:0000256" key="1">
    <source>
        <dbReference type="ARBA" id="ARBA00006479"/>
    </source>
</evidence>
<evidence type="ECO:0000256" key="2">
    <source>
        <dbReference type="SAM" id="MobiDB-lite"/>
    </source>
</evidence>
<proteinExistence type="inferred from homology"/>
<dbReference type="InterPro" id="IPR000600">
    <property type="entry name" value="ROK"/>
</dbReference>
<dbReference type="EMBL" id="SMKS01000006">
    <property type="protein sequence ID" value="TDD08610.1"/>
    <property type="molecule type" value="Genomic_DNA"/>
</dbReference>
<comment type="caution">
    <text evidence="3">The sequence shown here is derived from an EMBL/GenBank/DDBJ whole genome shotgun (WGS) entry which is preliminary data.</text>
</comment>
<name>A0A4R4W641_9PSEU</name>